<dbReference type="AlphaFoldDB" id="A0A382VF29"/>
<dbReference type="SUPFAM" id="SSF51197">
    <property type="entry name" value="Clavaminate synthase-like"/>
    <property type="match status" value="1"/>
</dbReference>
<gene>
    <name evidence="1" type="ORF">METZ01_LOCUS397854</name>
</gene>
<organism evidence="1">
    <name type="scientific">marine metagenome</name>
    <dbReference type="NCBI Taxonomy" id="408172"/>
    <lineage>
        <taxon>unclassified sequences</taxon>
        <taxon>metagenomes</taxon>
        <taxon>ecological metagenomes</taxon>
    </lineage>
</organism>
<name>A0A382VF29_9ZZZZ</name>
<protein>
    <recommendedName>
        <fullName evidence="2">Phytanoyl-CoA dioxygenase</fullName>
    </recommendedName>
</protein>
<feature type="non-terminal residue" evidence="1">
    <location>
        <position position="69"/>
    </location>
</feature>
<proteinExistence type="predicted"/>
<dbReference type="EMBL" id="UINC01151411">
    <property type="protein sequence ID" value="SVD45000.1"/>
    <property type="molecule type" value="Genomic_DNA"/>
</dbReference>
<reference evidence="1" key="1">
    <citation type="submission" date="2018-05" db="EMBL/GenBank/DDBJ databases">
        <authorList>
            <person name="Lanie J.A."/>
            <person name="Ng W.-L."/>
            <person name="Kazmierczak K.M."/>
            <person name="Andrzejewski T.M."/>
            <person name="Davidsen T.M."/>
            <person name="Wayne K.J."/>
            <person name="Tettelin H."/>
            <person name="Glass J.I."/>
            <person name="Rusch D."/>
            <person name="Podicherti R."/>
            <person name="Tsui H.-C.T."/>
            <person name="Winkler M.E."/>
        </authorList>
    </citation>
    <scope>NUCLEOTIDE SEQUENCE</scope>
</reference>
<evidence type="ECO:0008006" key="2">
    <source>
        <dbReference type="Google" id="ProtNLM"/>
    </source>
</evidence>
<accession>A0A382VF29</accession>
<dbReference type="Gene3D" id="2.60.120.620">
    <property type="entry name" value="q2cbj1_9rhob like domain"/>
    <property type="match status" value="1"/>
</dbReference>
<evidence type="ECO:0000313" key="1">
    <source>
        <dbReference type="EMBL" id="SVD45000.1"/>
    </source>
</evidence>
<sequence length="69" mass="7950">METNMLLDQDQLDAFHRDGFILVEDLFDAKEMTAALNDMEHIFYGKSYVEYLEELDNTGITDSVEPTVT</sequence>